<reference evidence="1" key="2">
    <citation type="submission" date="2020-05" db="UniProtKB">
        <authorList>
            <consortium name="EnsemblMetazoa"/>
        </authorList>
    </citation>
    <scope>IDENTIFICATION</scope>
    <source>
        <strain evidence="1">MINIMUS1</strain>
    </source>
</reference>
<dbReference type="AlphaFoldDB" id="A0A182WNG3"/>
<evidence type="ECO:0000313" key="1">
    <source>
        <dbReference type="EnsemblMetazoa" id="AMIN014253-PA"/>
    </source>
</evidence>
<protein>
    <submittedName>
        <fullName evidence="1">Uncharacterized protein</fullName>
    </submittedName>
</protein>
<proteinExistence type="predicted"/>
<keyword evidence="2" id="KW-1185">Reference proteome</keyword>
<sequence>MVELGKVPSQEESEDCIQLFVSEGESSCGME</sequence>
<dbReference type="VEuPathDB" id="VectorBase:AMIN014253"/>
<dbReference type="Proteomes" id="UP000075920">
    <property type="component" value="Unassembled WGS sequence"/>
</dbReference>
<organism evidence="1 2">
    <name type="scientific">Anopheles minimus</name>
    <dbReference type="NCBI Taxonomy" id="112268"/>
    <lineage>
        <taxon>Eukaryota</taxon>
        <taxon>Metazoa</taxon>
        <taxon>Ecdysozoa</taxon>
        <taxon>Arthropoda</taxon>
        <taxon>Hexapoda</taxon>
        <taxon>Insecta</taxon>
        <taxon>Pterygota</taxon>
        <taxon>Neoptera</taxon>
        <taxon>Endopterygota</taxon>
        <taxon>Diptera</taxon>
        <taxon>Nematocera</taxon>
        <taxon>Culicoidea</taxon>
        <taxon>Culicidae</taxon>
        <taxon>Anophelinae</taxon>
        <taxon>Anopheles</taxon>
    </lineage>
</organism>
<reference evidence="2" key="1">
    <citation type="submission" date="2013-03" db="EMBL/GenBank/DDBJ databases">
        <title>The Genome Sequence of Anopheles minimus MINIMUS1.</title>
        <authorList>
            <consortium name="The Broad Institute Genomics Platform"/>
            <person name="Neafsey D.E."/>
            <person name="Walton C."/>
            <person name="Walker B."/>
            <person name="Young S.K."/>
            <person name="Zeng Q."/>
            <person name="Gargeya S."/>
            <person name="Fitzgerald M."/>
            <person name="Haas B."/>
            <person name="Abouelleil A."/>
            <person name="Allen A.W."/>
            <person name="Alvarado L."/>
            <person name="Arachchi H.M."/>
            <person name="Berlin A.M."/>
            <person name="Chapman S.B."/>
            <person name="Gainer-Dewar J."/>
            <person name="Goldberg J."/>
            <person name="Griggs A."/>
            <person name="Gujja S."/>
            <person name="Hansen M."/>
            <person name="Howarth C."/>
            <person name="Imamovic A."/>
            <person name="Ireland A."/>
            <person name="Larimer J."/>
            <person name="McCowan C."/>
            <person name="Murphy C."/>
            <person name="Pearson M."/>
            <person name="Poon T.W."/>
            <person name="Priest M."/>
            <person name="Roberts A."/>
            <person name="Saif S."/>
            <person name="Shea T."/>
            <person name="Sisk P."/>
            <person name="Sykes S."/>
            <person name="Wortman J."/>
            <person name="Nusbaum C."/>
            <person name="Birren B."/>
        </authorList>
    </citation>
    <scope>NUCLEOTIDE SEQUENCE [LARGE SCALE GENOMIC DNA]</scope>
    <source>
        <strain evidence="2">MINIMUS1</strain>
    </source>
</reference>
<evidence type="ECO:0000313" key="2">
    <source>
        <dbReference type="Proteomes" id="UP000075920"/>
    </source>
</evidence>
<name>A0A182WNG3_9DIPT</name>
<accession>A0A182WNG3</accession>
<dbReference type="EnsemblMetazoa" id="AMIN014253-RA">
    <property type="protein sequence ID" value="AMIN014253-PA"/>
    <property type="gene ID" value="AMIN014253"/>
</dbReference>